<dbReference type="Pfam" id="PF08513">
    <property type="entry name" value="LisH"/>
    <property type="match status" value="1"/>
</dbReference>
<keyword evidence="5" id="KW-1185">Reference proteome</keyword>
<accession>A0A067TYZ8</accession>
<dbReference type="InterPro" id="IPR003877">
    <property type="entry name" value="SPRY_dom"/>
</dbReference>
<feature type="region of interest" description="Disordered" evidence="1">
    <location>
        <begin position="1"/>
        <end position="135"/>
    </location>
</feature>
<dbReference type="AlphaFoldDB" id="A0A067TYZ8"/>
<sequence>MNSRPSRSSSIPIPRSTPASASARNTNIESLISIPFVSPTTQPTSPTSSTRQVIEPRRVGLSDGSRGTSTTANVSMSPVRSSPRSATLVSSVPGRDLPRTHFEPRIIRGSGPELPSTDPECLPQPSTSPSQTRRVSAGNVRGTGVQQPIVPQHIARTTPVSFPRPAYLDYSSLRHLLQTEVSPISAAGAGRKFESPNLGSRPQTYLASMSPPSDIDDDVIATPPPQSRPSASTSTPLPQHDQPFKLPTRWSELDRHHNLSVSPDGRELSYQGPSSNADKDAAAARANHPIPLACGIYYFEVEMLGKEQKAHISIGFAGHSVKFGRLPGWDTNSWGYYGDDGCALSAEKTGSSYGPSFGNGDVVGCGVDFTTHKAFYTRNGTLIGPVFDNVGRTSEIYPSVGLQHPGEIIRANFGQEPFKYDIDYHVQQQSHTTWTKILSTSLDPMVLRRRNRRTGAGSIASITNDTGVKPAMTEEDSKDLLNQLVMSYLVHHGYAKTARAFEKQQQAHRGASYPAGDDVDMDRADALENDIECRTNIVNSVLAGDIDSAIDAVQKNYAPVLEADDHLILFKLRCRKFVELILETTEMKKKMKAIRAGEAEKHKSTDVVQNPWTDEEMDMDIDEDASLYPASRTLPGDSFDRTMNGSQNDSTSAENIASQYESALNLAIVYGQKLSNDYQSDPRPELQQLFKNTFGIVAWEDPLEAGGPIADLAGHDARVALAHELNQAILRSQGRPAQPALETLYRHASVCVTQLGLSGVGAAAFADMPREFLETS</sequence>
<dbReference type="OrthoDB" id="25503at2759"/>
<evidence type="ECO:0000256" key="1">
    <source>
        <dbReference type="SAM" id="MobiDB-lite"/>
    </source>
</evidence>
<proteinExistence type="predicted"/>
<dbReference type="InterPro" id="IPR001870">
    <property type="entry name" value="B30.2/SPRY"/>
</dbReference>
<dbReference type="SMART" id="SM00668">
    <property type="entry name" value="CTLH"/>
    <property type="match status" value="1"/>
</dbReference>
<dbReference type="SMART" id="SM00757">
    <property type="entry name" value="CRA"/>
    <property type="match status" value="1"/>
</dbReference>
<reference evidence="5" key="1">
    <citation type="journal article" date="2014" name="Proc. Natl. Acad. Sci. U.S.A.">
        <title>Extensive sampling of basidiomycete genomes demonstrates inadequacy of the white-rot/brown-rot paradigm for wood decay fungi.</title>
        <authorList>
            <person name="Riley R."/>
            <person name="Salamov A.A."/>
            <person name="Brown D.W."/>
            <person name="Nagy L.G."/>
            <person name="Floudas D."/>
            <person name="Held B.W."/>
            <person name="Levasseur A."/>
            <person name="Lombard V."/>
            <person name="Morin E."/>
            <person name="Otillar R."/>
            <person name="Lindquist E.A."/>
            <person name="Sun H."/>
            <person name="LaButti K.M."/>
            <person name="Schmutz J."/>
            <person name="Jabbour D."/>
            <person name="Luo H."/>
            <person name="Baker S.E."/>
            <person name="Pisabarro A.G."/>
            <person name="Walton J.D."/>
            <person name="Blanchette R.A."/>
            <person name="Henrissat B."/>
            <person name="Martin F."/>
            <person name="Cullen D."/>
            <person name="Hibbett D.S."/>
            <person name="Grigoriev I.V."/>
        </authorList>
    </citation>
    <scope>NUCLEOTIDE SEQUENCE [LARGE SCALE GENOMIC DNA]</scope>
    <source>
        <strain evidence="5">CBS 339.88</strain>
    </source>
</reference>
<dbReference type="SUPFAM" id="SSF49899">
    <property type="entry name" value="Concanavalin A-like lectins/glucanases"/>
    <property type="match status" value="1"/>
</dbReference>
<dbReference type="Gene3D" id="2.60.120.920">
    <property type="match status" value="1"/>
</dbReference>
<dbReference type="InterPro" id="IPR006594">
    <property type="entry name" value="LisH"/>
</dbReference>
<feature type="compositionally biased region" description="Low complexity" evidence="1">
    <location>
        <begin position="74"/>
        <end position="85"/>
    </location>
</feature>
<evidence type="ECO:0000313" key="4">
    <source>
        <dbReference type="EMBL" id="KDR85244.1"/>
    </source>
</evidence>
<evidence type="ECO:0008006" key="6">
    <source>
        <dbReference type="Google" id="ProtNLM"/>
    </source>
</evidence>
<feature type="domain" description="CTLH" evidence="3">
    <location>
        <begin position="530"/>
        <end position="588"/>
    </location>
</feature>
<dbReference type="InterPro" id="IPR013144">
    <property type="entry name" value="CRA_dom"/>
</dbReference>
<dbReference type="PROSITE" id="PS50897">
    <property type="entry name" value="CTLH"/>
    <property type="match status" value="1"/>
</dbReference>
<evidence type="ECO:0000259" key="3">
    <source>
        <dbReference type="PROSITE" id="PS50897"/>
    </source>
</evidence>
<dbReference type="InterPro" id="IPR024964">
    <property type="entry name" value="CTLH/CRA"/>
</dbReference>
<dbReference type="InterPro" id="IPR043136">
    <property type="entry name" value="B30.2/SPRY_sf"/>
</dbReference>
<dbReference type="SMART" id="SM00667">
    <property type="entry name" value="LisH"/>
    <property type="match status" value="1"/>
</dbReference>
<dbReference type="PROSITE" id="PS50188">
    <property type="entry name" value="B302_SPRY"/>
    <property type="match status" value="1"/>
</dbReference>
<dbReference type="PROSITE" id="PS50896">
    <property type="entry name" value="LISH"/>
    <property type="match status" value="1"/>
</dbReference>
<feature type="compositionally biased region" description="Polar residues" evidence="1">
    <location>
        <begin position="228"/>
        <end position="237"/>
    </location>
</feature>
<dbReference type="InterPro" id="IPR013320">
    <property type="entry name" value="ConA-like_dom_sf"/>
</dbReference>
<feature type="compositionally biased region" description="Basic and acidic residues" evidence="1">
    <location>
        <begin position="96"/>
        <end position="106"/>
    </location>
</feature>
<gene>
    <name evidence="4" type="ORF">GALMADRAFT_233989</name>
</gene>
<feature type="region of interest" description="Disordered" evidence="1">
    <location>
        <begin position="188"/>
        <end position="279"/>
    </location>
</feature>
<feature type="domain" description="B30.2/SPRY" evidence="2">
    <location>
        <begin position="228"/>
        <end position="418"/>
    </location>
</feature>
<dbReference type="EMBL" id="KL142367">
    <property type="protein sequence ID" value="KDR85244.1"/>
    <property type="molecule type" value="Genomic_DNA"/>
</dbReference>
<dbReference type="SMART" id="SM00449">
    <property type="entry name" value="SPRY"/>
    <property type="match status" value="1"/>
</dbReference>
<dbReference type="InterPro" id="IPR050618">
    <property type="entry name" value="Ubq-SigPath_Reg"/>
</dbReference>
<name>A0A067TYZ8_GALM3</name>
<evidence type="ECO:0000313" key="5">
    <source>
        <dbReference type="Proteomes" id="UP000027222"/>
    </source>
</evidence>
<protein>
    <recommendedName>
        <fullName evidence="6">B30.2/SPRY domain-containing protein</fullName>
    </recommendedName>
</protein>
<feature type="compositionally biased region" description="Low complexity" evidence="1">
    <location>
        <begin position="1"/>
        <end position="27"/>
    </location>
</feature>
<feature type="compositionally biased region" description="Polar residues" evidence="1">
    <location>
        <begin position="197"/>
        <end position="211"/>
    </location>
</feature>
<evidence type="ECO:0000259" key="2">
    <source>
        <dbReference type="PROSITE" id="PS50188"/>
    </source>
</evidence>
<dbReference type="Pfam" id="PF10607">
    <property type="entry name" value="CTLH"/>
    <property type="match status" value="1"/>
</dbReference>
<dbReference type="HOGENOM" id="CLU_009129_3_0_1"/>
<dbReference type="STRING" id="685588.A0A067TYZ8"/>
<feature type="compositionally biased region" description="Polar residues" evidence="1">
    <location>
        <begin position="124"/>
        <end position="134"/>
    </location>
</feature>
<dbReference type="Proteomes" id="UP000027222">
    <property type="component" value="Unassembled WGS sequence"/>
</dbReference>
<dbReference type="PANTHER" id="PTHR12864">
    <property type="entry name" value="RAN BINDING PROTEIN 9-RELATED"/>
    <property type="match status" value="1"/>
</dbReference>
<dbReference type="InterPro" id="IPR006595">
    <property type="entry name" value="CTLH_C"/>
</dbReference>
<organism evidence="4 5">
    <name type="scientific">Galerina marginata (strain CBS 339.88)</name>
    <dbReference type="NCBI Taxonomy" id="685588"/>
    <lineage>
        <taxon>Eukaryota</taxon>
        <taxon>Fungi</taxon>
        <taxon>Dikarya</taxon>
        <taxon>Basidiomycota</taxon>
        <taxon>Agaricomycotina</taxon>
        <taxon>Agaricomycetes</taxon>
        <taxon>Agaricomycetidae</taxon>
        <taxon>Agaricales</taxon>
        <taxon>Agaricineae</taxon>
        <taxon>Strophariaceae</taxon>
        <taxon>Galerina</taxon>
    </lineage>
</organism>
<feature type="compositionally biased region" description="Low complexity" evidence="1">
    <location>
        <begin position="38"/>
        <end position="50"/>
    </location>
</feature>
<dbReference type="Pfam" id="PF00622">
    <property type="entry name" value="SPRY"/>
    <property type="match status" value="1"/>
</dbReference>